<keyword evidence="2" id="KW-1185">Reference proteome</keyword>
<dbReference type="AlphaFoldDB" id="A0A9P8JZL2"/>
<dbReference type="EMBL" id="JAHFXS010000133">
    <property type="protein sequence ID" value="KAG9988689.1"/>
    <property type="molecule type" value="Genomic_DNA"/>
</dbReference>
<accession>A0A9P8JZL2</accession>
<feature type="non-terminal residue" evidence="1">
    <location>
        <position position="283"/>
    </location>
</feature>
<evidence type="ECO:0000313" key="2">
    <source>
        <dbReference type="Proteomes" id="UP000729357"/>
    </source>
</evidence>
<organism evidence="1 2">
    <name type="scientific">Aureobasidium melanogenum</name>
    <name type="common">Aureobasidium pullulans var. melanogenum</name>
    <dbReference type="NCBI Taxonomy" id="46634"/>
    <lineage>
        <taxon>Eukaryota</taxon>
        <taxon>Fungi</taxon>
        <taxon>Dikarya</taxon>
        <taxon>Ascomycota</taxon>
        <taxon>Pezizomycotina</taxon>
        <taxon>Dothideomycetes</taxon>
        <taxon>Dothideomycetidae</taxon>
        <taxon>Dothideales</taxon>
        <taxon>Saccotheciaceae</taxon>
        <taxon>Aureobasidium</taxon>
    </lineage>
</organism>
<gene>
    <name evidence="1" type="ORF">KCU98_g2428</name>
</gene>
<name>A0A9P8JZL2_AURME</name>
<sequence length="283" mass="31603">MAGAALLNLLKALQKLRKYHNNGVTLGVYDFHWRTPCDFEKGLKHFGVHTAYIINDASSTLQVLASAVSLSEYPVKTIELRLLDQRVQPCNIEAEGIFWSKCTSVSGFSVRILPGFLCTKPIPKPIISVVQSDGWHLSMADHCFDEIDDSVPLTCFRQANYGALYEHIRNKTFKTVTLRSIQARDDFLSSDLSLQSDSVESLEMSDVFFERQPNDRERPAASFAFLPFLKFLRKLQSLLSENISDDTVSPSHPVQPEKTQWAGQAEIQAGLDALIAKAKAGLP</sequence>
<comment type="caution">
    <text evidence="1">The sequence shown here is derived from an EMBL/GenBank/DDBJ whole genome shotgun (WGS) entry which is preliminary data.</text>
</comment>
<dbReference type="Proteomes" id="UP000729357">
    <property type="component" value="Unassembled WGS sequence"/>
</dbReference>
<reference evidence="1" key="2">
    <citation type="submission" date="2021-08" db="EMBL/GenBank/DDBJ databases">
        <authorList>
            <person name="Gostincar C."/>
            <person name="Sun X."/>
            <person name="Song Z."/>
            <person name="Gunde-Cimerman N."/>
        </authorList>
    </citation>
    <scope>NUCLEOTIDE SEQUENCE</scope>
    <source>
        <strain evidence="1">EXF-9298</strain>
    </source>
</reference>
<evidence type="ECO:0000313" key="1">
    <source>
        <dbReference type="EMBL" id="KAG9988689.1"/>
    </source>
</evidence>
<proteinExistence type="predicted"/>
<protein>
    <submittedName>
        <fullName evidence="1">Uncharacterized protein</fullName>
    </submittedName>
</protein>
<reference evidence="1" key="1">
    <citation type="journal article" date="2021" name="J Fungi (Basel)">
        <title>Virulence traits and population genomics of the black yeast Aureobasidium melanogenum.</title>
        <authorList>
            <person name="Cernosa A."/>
            <person name="Sun X."/>
            <person name="Gostincar C."/>
            <person name="Fang C."/>
            <person name="Gunde-Cimerman N."/>
            <person name="Song Z."/>
        </authorList>
    </citation>
    <scope>NUCLEOTIDE SEQUENCE</scope>
    <source>
        <strain evidence="1">EXF-9298</strain>
    </source>
</reference>